<dbReference type="Proteomes" id="UP000239757">
    <property type="component" value="Unassembled WGS sequence"/>
</dbReference>
<dbReference type="EMBL" id="KZ664071">
    <property type="protein sequence ID" value="PPS08022.1"/>
    <property type="molecule type" value="Genomic_DNA"/>
</dbReference>
<accession>A0A2P5XXE6</accession>
<dbReference type="AlphaFoldDB" id="A0A2P5XXE6"/>
<evidence type="ECO:0000313" key="4">
    <source>
        <dbReference type="Proteomes" id="UP000239757"/>
    </source>
</evidence>
<gene>
    <name evidence="3" type="ORF">GOBAR_AA12615</name>
</gene>
<dbReference type="PROSITE" id="PS50966">
    <property type="entry name" value="ZF_SWIM"/>
    <property type="match status" value="1"/>
</dbReference>
<dbReference type="OrthoDB" id="1426028at2759"/>
<dbReference type="InterPro" id="IPR007527">
    <property type="entry name" value="Znf_SWIM"/>
</dbReference>
<protein>
    <recommendedName>
        <fullName evidence="2">SWIM-type domain-containing protein</fullName>
    </recommendedName>
</protein>
<evidence type="ECO:0000313" key="3">
    <source>
        <dbReference type="EMBL" id="PPS08022.1"/>
    </source>
</evidence>
<evidence type="ECO:0000256" key="1">
    <source>
        <dbReference type="PROSITE-ProRule" id="PRU00325"/>
    </source>
</evidence>
<reference evidence="3 4" key="1">
    <citation type="submission" date="2015-01" db="EMBL/GenBank/DDBJ databases">
        <title>Genome of allotetraploid Gossypium barbadense reveals genomic plasticity and fiber elongation in cotton evolution.</title>
        <authorList>
            <person name="Chen X."/>
            <person name="Liu X."/>
            <person name="Zhao B."/>
            <person name="Zheng H."/>
            <person name="Hu Y."/>
            <person name="Lu G."/>
            <person name="Yang C."/>
            <person name="Chen J."/>
            <person name="Shan C."/>
            <person name="Zhang L."/>
            <person name="Zhou Y."/>
            <person name="Wang L."/>
            <person name="Guo W."/>
            <person name="Bai Y."/>
            <person name="Ruan J."/>
            <person name="Shangguan X."/>
            <person name="Mao Y."/>
            <person name="Jiang J."/>
            <person name="Zhu Y."/>
            <person name="Lei J."/>
            <person name="Kang H."/>
            <person name="Chen S."/>
            <person name="He X."/>
            <person name="Wang R."/>
            <person name="Wang Y."/>
            <person name="Chen J."/>
            <person name="Wang L."/>
            <person name="Yu S."/>
            <person name="Wang B."/>
            <person name="Wei J."/>
            <person name="Song S."/>
            <person name="Lu X."/>
            <person name="Gao Z."/>
            <person name="Gu W."/>
            <person name="Deng X."/>
            <person name="Ma D."/>
            <person name="Wang S."/>
            <person name="Liang W."/>
            <person name="Fang L."/>
            <person name="Cai C."/>
            <person name="Zhu X."/>
            <person name="Zhou B."/>
            <person name="Zhang Y."/>
            <person name="Chen Z."/>
            <person name="Xu S."/>
            <person name="Zhu R."/>
            <person name="Wang S."/>
            <person name="Zhang T."/>
            <person name="Zhao G."/>
        </authorList>
    </citation>
    <scope>NUCLEOTIDE SEQUENCE [LARGE SCALE GENOMIC DNA]</scope>
    <source>
        <strain evidence="4">cv. Xinhai21</strain>
        <tissue evidence="3">Leaf</tissue>
    </source>
</reference>
<keyword evidence="1" id="KW-0862">Zinc</keyword>
<proteinExistence type="predicted"/>
<sequence>MEYVRLDQDMLGASYRVHLLGGTCDCERFQALWFPCMPVIVVYMNLQIEYMLYINYVYRLKCMHSVWSFEFLTIPDERTWPPMSSMLYELSPNMNLCRVPKGRSNSTRICTYMDI</sequence>
<feature type="domain" description="SWIM-type" evidence="2">
    <location>
        <begin position="15"/>
        <end position="47"/>
    </location>
</feature>
<keyword evidence="1" id="KW-0479">Metal-binding</keyword>
<dbReference type="GO" id="GO:0008270">
    <property type="term" value="F:zinc ion binding"/>
    <property type="evidence" value="ECO:0007669"/>
    <property type="project" value="UniProtKB-KW"/>
</dbReference>
<keyword evidence="1" id="KW-0863">Zinc-finger</keyword>
<name>A0A2P5XXE6_GOSBA</name>
<evidence type="ECO:0000259" key="2">
    <source>
        <dbReference type="PROSITE" id="PS50966"/>
    </source>
</evidence>
<organism evidence="3 4">
    <name type="scientific">Gossypium barbadense</name>
    <name type="common">Sea Island cotton</name>
    <name type="synonym">Hibiscus barbadensis</name>
    <dbReference type="NCBI Taxonomy" id="3634"/>
    <lineage>
        <taxon>Eukaryota</taxon>
        <taxon>Viridiplantae</taxon>
        <taxon>Streptophyta</taxon>
        <taxon>Embryophyta</taxon>
        <taxon>Tracheophyta</taxon>
        <taxon>Spermatophyta</taxon>
        <taxon>Magnoliopsida</taxon>
        <taxon>eudicotyledons</taxon>
        <taxon>Gunneridae</taxon>
        <taxon>Pentapetalae</taxon>
        <taxon>rosids</taxon>
        <taxon>malvids</taxon>
        <taxon>Malvales</taxon>
        <taxon>Malvaceae</taxon>
        <taxon>Malvoideae</taxon>
        <taxon>Gossypium</taxon>
    </lineage>
</organism>